<organism evidence="2 3">
    <name type="scientific">Desulfosarcina widdelii</name>
    <dbReference type="NCBI Taxonomy" id="947919"/>
    <lineage>
        <taxon>Bacteria</taxon>
        <taxon>Pseudomonadati</taxon>
        <taxon>Thermodesulfobacteriota</taxon>
        <taxon>Desulfobacteria</taxon>
        <taxon>Desulfobacterales</taxon>
        <taxon>Desulfosarcinaceae</taxon>
        <taxon>Desulfosarcina</taxon>
    </lineage>
</organism>
<dbReference type="InterPro" id="IPR001387">
    <property type="entry name" value="Cro/C1-type_HTH"/>
</dbReference>
<dbReference type="KEGG" id="dwd:DSCW_06720"/>
<dbReference type="PROSITE" id="PS50943">
    <property type="entry name" value="HTH_CROC1"/>
    <property type="match status" value="1"/>
</dbReference>
<dbReference type="SUPFAM" id="SSF47413">
    <property type="entry name" value="lambda repressor-like DNA-binding domains"/>
    <property type="match status" value="1"/>
</dbReference>
<name>A0A5K7YXW8_9BACT</name>
<dbReference type="OrthoDB" id="9342826at2"/>
<evidence type="ECO:0000313" key="2">
    <source>
        <dbReference type="EMBL" id="BBO73255.1"/>
    </source>
</evidence>
<dbReference type="Pfam" id="PF01381">
    <property type="entry name" value="HTH_3"/>
    <property type="match status" value="1"/>
</dbReference>
<dbReference type="RefSeq" id="WP_155302380.1">
    <property type="nucleotide sequence ID" value="NZ_AP021875.1"/>
</dbReference>
<dbReference type="GO" id="GO:0003677">
    <property type="term" value="F:DNA binding"/>
    <property type="evidence" value="ECO:0007669"/>
    <property type="project" value="InterPro"/>
</dbReference>
<reference evidence="2 3" key="1">
    <citation type="submission" date="2019-11" db="EMBL/GenBank/DDBJ databases">
        <title>Comparative genomics of hydrocarbon-degrading Desulfosarcina strains.</title>
        <authorList>
            <person name="Watanabe M."/>
            <person name="Kojima H."/>
            <person name="Fukui M."/>
        </authorList>
    </citation>
    <scope>NUCLEOTIDE SEQUENCE [LARGE SCALE GENOMIC DNA]</scope>
    <source>
        <strain evidence="2 3">PP31</strain>
    </source>
</reference>
<dbReference type="SMART" id="SM00530">
    <property type="entry name" value="HTH_XRE"/>
    <property type="match status" value="1"/>
</dbReference>
<dbReference type="InterPro" id="IPR010982">
    <property type="entry name" value="Lambda_DNA-bd_dom_sf"/>
</dbReference>
<dbReference type="AlphaFoldDB" id="A0A5K7YXW8"/>
<dbReference type="EMBL" id="AP021875">
    <property type="protein sequence ID" value="BBO73255.1"/>
    <property type="molecule type" value="Genomic_DNA"/>
</dbReference>
<dbReference type="Gene3D" id="1.10.260.40">
    <property type="entry name" value="lambda repressor-like DNA-binding domains"/>
    <property type="match status" value="1"/>
</dbReference>
<accession>A0A5K7YXW8</accession>
<evidence type="ECO:0000313" key="3">
    <source>
        <dbReference type="Proteomes" id="UP000427769"/>
    </source>
</evidence>
<gene>
    <name evidence="2" type="ORF">DSCW_06720</name>
</gene>
<keyword evidence="3" id="KW-1185">Reference proteome</keyword>
<feature type="domain" description="HTH cro/C1-type" evidence="1">
    <location>
        <begin position="34"/>
        <end position="78"/>
    </location>
</feature>
<protein>
    <recommendedName>
        <fullName evidence="1">HTH cro/C1-type domain-containing protein</fullName>
    </recommendedName>
</protein>
<sequence>MNPNQKYGLDEFEKEHGPLTFGEALESYRLCEEISQSDMAKRIGISAQSLCDIEKGRRIPTPKRAAKIAQVIGEPEMFWIKMALQDSLRKENLNFNVSLSPSAGPVDAQMA</sequence>
<evidence type="ECO:0000259" key="1">
    <source>
        <dbReference type="PROSITE" id="PS50943"/>
    </source>
</evidence>
<dbReference type="CDD" id="cd00093">
    <property type="entry name" value="HTH_XRE"/>
    <property type="match status" value="1"/>
</dbReference>
<dbReference type="Proteomes" id="UP000427769">
    <property type="component" value="Chromosome"/>
</dbReference>
<proteinExistence type="predicted"/>